<dbReference type="PANTHER" id="PTHR31083:SF18">
    <property type="entry name" value="PROTEIN SOSEKI 2"/>
    <property type="match status" value="1"/>
</dbReference>
<keyword evidence="12" id="KW-1185">Reference proteome</keyword>
<evidence type="ECO:0000256" key="9">
    <source>
        <dbReference type="SAM" id="MobiDB-lite"/>
    </source>
</evidence>
<keyword evidence="3" id="KW-1003">Cell membrane</keyword>
<evidence type="ECO:0000256" key="1">
    <source>
        <dbReference type="ARBA" id="ARBA00004413"/>
    </source>
</evidence>
<dbReference type="AlphaFoldDB" id="A0AAP0BJ96"/>
<evidence type="ECO:0000256" key="2">
    <source>
        <dbReference type="ARBA" id="ARBA00022473"/>
    </source>
</evidence>
<dbReference type="InterPro" id="IPR021182">
    <property type="entry name" value="SOK_magnoliopsida"/>
</dbReference>
<comment type="subunit">
    <text evidence="8">Homodimer. Forms long polymer filaments with other SOKs proteins polymers (e.g. SOK1, SOK2, SOK3 and SOK4) crucial for polar localization and biological activity. Binds to ANGUSTIFOLIA (AN).</text>
</comment>
<dbReference type="GO" id="GO:0090708">
    <property type="term" value="P:specification of plant organ axis polarity"/>
    <property type="evidence" value="ECO:0007669"/>
    <property type="project" value="UniProtKB-ARBA"/>
</dbReference>
<evidence type="ECO:0000313" key="12">
    <source>
        <dbReference type="Proteomes" id="UP001418222"/>
    </source>
</evidence>
<feature type="domain" description="SOSEKI DIX-like" evidence="10">
    <location>
        <begin position="44"/>
        <end position="132"/>
    </location>
</feature>
<keyword evidence="2" id="KW-0217">Developmental protein</keyword>
<keyword evidence="4" id="KW-0132">Cell division</keyword>
<feature type="compositionally biased region" description="Acidic residues" evidence="9">
    <location>
        <begin position="165"/>
        <end position="176"/>
    </location>
</feature>
<evidence type="ECO:0000256" key="8">
    <source>
        <dbReference type="ARBA" id="ARBA00046534"/>
    </source>
</evidence>
<feature type="compositionally biased region" description="Low complexity" evidence="9">
    <location>
        <begin position="234"/>
        <end position="249"/>
    </location>
</feature>
<name>A0AAP0BJ96_9ASPA</name>
<dbReference type="Proteomes" id="UP001418222">
    <property type="component" value="Unassembled WGS sequence"/>
</dbReference>
<protein>
    <recommendedName>
        <fullName evidence="10">SOSEKI DIX-like domain-containing protein</fullName>
    </recommendedName>
</protein>
<comment type="similarity">
    <text evidence="7">Belongs to the SOSEKI family.</text>
</comment>
<evidence type="ECO:0000256" key="6">
    <source>
        <dbReference type="ARBA" id="ARBA00023306"/>
    </source>
</evidence>
<dbReference type="PANTHER" id="PTHR31083">
    <property type="entry name" value="UPSTREAM OF FLC PROTEIN (DUF966)"/>
    <property type="match status" value="1"/>
</dbReference>
<feature type="region of interest" description="Disordered" evidence="9">
    <location>
        <begin position="1"/>
        <end position="20"/>
    </location>
</feature>
<comment type="caution">
    <text evidence="11">The sequence shown here is derived from an EMBL/GenBank/DDBJ whole genome shotgun (WGS) entry which is preliminary data.</text>
</comment>
<dbReference type="GO" id="GO:0051301">
    <property type="term" value="P:cell division"/>
    <property type="evidence" value="ECO:0007669"/>
    <property type="project" value="UniProtKB-KW"/>
</dbReference>
<evidence type="ECO:0000256" key="5">
    <source>
        <dbReference type="ARBA" id="ARBA00023136"/>
    </source>
</evidence>
<proteinExistence type="inferred from homology"/>
<dbReference type="GO" id="GO:0051302">
    <property type="term" value="P:regulation of cell division"/>
    <property type="evidence" value="ECO:0007669"/>
    <property type="project" value="UniProtKB-ARBA"/>
</dbReference>
<sequence length="388" mass="41912">MEINVAGGGRGRISRDTSPDRARINSFASQKQKELRTSSAARRVQVVYYLSRNGQLDHPHFMEISHLPQQRLRLKDVLDRLTLLRGRGMPSLFSWSCKRSYKNGYVWNDLSENDVIYPADGAEYVLKGSELIHAPAPPPHLDRFQHLQLGTEHPRPLPPISMAAEEGEDVEEDDELGGNLTASVEPHRMRCSRGVSTDEIERRRHHHHHHQKGKPAVSCDAPANHSGRTEIALDDSSPPSSSSSDKASAAAGGVRTGCASFLFEDSEPAAESGHIRNSVLLQLISCGSIAVKGGRTTAGRGLGGLWKSAIAAPADVSASGRKSGISTAAAAAAAAELQCMSENPRRLGNPLMEDKQYFSGSIVEATAVSDRAAADPALKKSSSYNEER</sequence>
<reference evidence="11 12" key="1">
    <citation type="journal article" date="2022" name="Nat. Plants">
        <title>Genomes of leafy and leafless Platanthera orchids illuminate the evolution of mycoheterotrophy.</title>
        <authorList>
            <person name="Li M.H."/>
            <person name="Liu K.W."/>
            <person name="Li Z."/>
            <person name="Lu H.C."/>
            <person name="Ye Q.L."/>
            <person name="Zhang D."/>
            <person name="Wang J.Y."/>
            <person name="Li Y.F."/>
            <person name="Zhong Z.M."/>
            <person name="Liu X."/>
            <person name="Yu X."/>
            <person name="Liu D.K."/>
            <person name="Tu X.D."/>
            <person name="Liu B."/>
            <person name="Hao Y."/>
            <person name="Liao X.Y."/>
            <person name="Jiang Y.T."/>
            <person name="Sun W.H."/>
            <person name="Chen J."/>
            <person name="Chen Y.Q."/>
            <person name="Ai Y."/>
            <person name="Zhai J.W."/>
            <person name="Wu S.S."/>
            <person name="Zhou Z."/>
            <person name="Hsiao Y.Y."/>
            <person name="Wu W.L."/>
            <person name="Chen Y.Y."/>
            <person name="Lin Y.F."/>
            <person name="Hsu J.L."/>
            <person name="Li C.Y."/>
            <person name="Wang Z.W."/>
            <person name="Zhao X."/>
            <person name="Zhong W.Y."/>
            <person name="Ma X.K."/>
            <person name="Ma L."/>
            <person name="Huang J."/>
            <person name="Chen G.Z."/>
            <person name="Huang M.Z."/>
            <person name="Huang L."/>
            <person name="Peng D.H."/>
            <person name="Luo Y.B."/>
            <person name="Zou S.Q."/>
            <person name="Chen S.P."/>
            <person name="Lan S."/>
            <person name="Tsai W.C."/>
            <person name="Van de Peer Y."/>
            <person name="Liu Z.J."/>
        </authorList>
    </citation>
    <scope>NUCLEOTIDE SEQUENCE [LARGE SCALE GENOMIC DNA]</scope>
    <source>
        <strain evidence="11">Lor287</strain>
    </source>
</reference>
<dbReference type="GO" id="GO:2000067">
    <property type="term" value="P:regulation of root morphogenesis"/>
    <property type="evidence" value="ECO:0007669"/>
    <property type="project" value="UniProtKB-ARBA"/>
</dbReference>
<evidence type="ECO:0000259" key="10">
    <source>
        <dbReference type="Pfam" id="PF06136"/>
    </source>
</evidence>
<dbReference type="GO" id="GO:0051258">
    <property type="term" value="P:protein polymerization"/>
    <property type="evidence" value="ECO:0007669"/>
    <property type="project" value="UniProtKB-ARBA"/>
</dbReference>
<comment type="subcellular location">
    <subcellularLocation>
        <location evidence="1">Cell membrane</location>
        <topology evidence="1">Peripheral membrane protein</topology>
        <orientation evidence="1">Cytoplasmic side</orientation>
    </subcellularLocation>
</comment>
<evidence type="ECO:0000256" key="4">
    <source>
        <dbReference type="ARBA" id="ARBA00022618"/>
    </source>
</evidence>
<dbReference type="EMBL" id="JBBWWQ010000008">
    <property type="protein sequence ID" value="KAK8941126.1"/>
    <property type="molecule type" value="Genomic_DNA"/>
</dbReference>
<keyword evidence="6" id="KW-0131">Cell cycle</keyword>
<gene>
    <name evidence="11" type="ORF">KSP39_PZI010308</name>
</gene>
<dbReference type="PIRSF" id="PIRSF031043">
    <property type="entry name" value="UCP031043"/>
    <property type="match status" value="1"/>
</dbReference>
<feature type="compositionally biased region" description="Basic residues" evidence="9">
    <location>
        <begin position="203"/>
        <end position="213"/>
    </location>
</feature>
<dbReference type="InterPro" id="IPR010369">
    <property type="entry name" value="SOK"/>
</dbReference>
<organism evidence="11 12">
    <name type="scientific">Platanthera zijinensis</name>
    <dbReference type="NCBI Taxonomy" id="2320716"/>
    <lineage>
        <taxon>Eukaryota</taxon>
        <taxon>Viridiplantae</taxon>
        <taxon>Streptophyta</taxon>
        <taxon>Embryophyta</taxon>
        <taxon>Tracheophyta</taxon>
        <taxon>Spermatophyta</taxon>
        <taxon>Magnoliopsida</taxon>
        <taxon>Liliopsida</taxon>
        <taxon>Asparagales</taxon>
        <taxon>Orchidaceae</taxon>
        <taxon>Orchidoideae</taxon>
        <taxon>Orchideae</taxon>
        <taxon>Orchidinae</taxon>
        <taxon>Platanthera</taxon>
    </lineage>
</organism>
<keyword evidence="5" id="KW-0472">Membrane</keyword>
<evidence type="ECO:0000256" key="3">
    <source>
        <dbReference type="ARBA" id="ARBA00022475"/>
    </source>
</evidence>
<feature type="region of interest" description="Disordered" evidence="9">
    <location>
        <begin position="150"/>
        <end position="249"/>
    </location>
</feature>
<accession>A0AAP0BJ96</accession>
<dbReference type="GO" id="GO:0005886">
    <property type="term" value="C:plasma membrane"/>
    <property type="evidence" value="ECO:0007669"/>
    <property type="project" value="UniProtKB-SubCell"/>
</dbReference>
<dbReference type="InterPro" id="IPR048351">
    <property type="entry name" value="SOK_DIX"/>
</dbReference>
<dbReference type="Pfam" id="PF06136">
    <property type="entry name" value="SOK"/>
    <property type="match status" value="1"/>
</dbReference>
<evidence type="ECO:0000256" key="7">
    <source>
        <dbReference type="ARBA" id="ARBA00024211"/>
    </source>
</evidence>
<feature type="compositionally biased region" description="Gly residues" evidence="9">
    <location>
        <begin position="1"/>
        <end position="11"/>
    </location>
</feature>
<evidence type="ECO:0000313" key="11">
    <source>
        <dbReference type="EMBL" id="KAK8941126.1"/>
    </source>
</evidence>